<evidence type="ECO:0000259" key="5">
    <source>
        <dbReference type="PROSITE" id="PS50893"/>
    </source>
</evidence>
<evidence type="ECO:0000313" key="6">
    <source>
        <dbReference type="EMBL" id="MDW5597632.1"/>
    </source>
</evidence>
<dbReference type="SUPFAM" id="SSF52540">
    <property type="entry name" value="P-loop containing nucleoside triphosphate hydrolases"/>
    <property type="match status" value="2"/>
</dbReference>
<sequence>MSTAPAARVSGVTKRFAGTLALDDVELEIAAGEIHALVGGNGSGKSTLIKILAGVHTADAGRLETPGGATDLRSATPALAEAAGFRFVHQAQSTFPELTVAENLSIGRGWETGPGKLISERRVRRRVEAVLERFHIDADPGAPLRTLGPAAQAMLTIARALQDQADSRAHVLVLDEPTAALPPAEVEILLAALRRYASDGTAVLFVSHRLDEVMEVADTVTALRDGRRTATKPRAELTHDELIELIAGRPVVPHVADTARLRGGATVLAAEAIGGGSVSDVSLTVGEGEIVGLTGLAGAGTSTLLRLLFGAQQRDCGTVAIDGRAVKPGSISDAIVAGMAFVPGDRATYGVFDSLTVAENLTAGGVGRYWRRGWVRGRQERRDVHAAFGRFLVRASSPEQPIAQLSGGNQQKVVMARWLSRPGRRLVLLDEPTQGIDVGAREELWSVVRRAAADGAGVIVASSMLEELADTCDRVLVMRRGRIVHEVRESPITVDRLIDRIHSVEVVS</sequence>
<dbReference type="RefSeq" id="WP_318600098.1">
    <property type="nucleotide sequence ID" value="NZ_JAWSTH010000096.1"/>
</dbReference>
<gene>
    <name evidence="6" type="ORF">R7226_24995</name>
</gene>
<dbReference type="PROSITE" id="PS50893">
    <property type="entry name" value="ABC_TRANSPORTER_2"/>
    <property type="match status" value="2"/>
</dbReference>
<dbReference type="InterPro" id="IPR017871">
    <property type="entry name" value="ABC_transporter-like_CS"/>
</dbReference>
<dbReference type="PANTHER" id="PTHR43790">
    <property type="entry name" value="CARBOHYDRATE TRANSPORT ATP-BINDING PROTEIN MG119-RELATED"/>
    <property type="match status" value="1"/>
</dbReference>
<dbReference type="InterPro" id="IPR003593">
    <property type="entry name" value="AAA+_ATPase"/>
</dbReference>
<protein>
    <submittedName>
        <fullName evidence="6">Sugar ABC transporter ATP-binding protein</fullName>
    </submittedName>
</protein>
<evidence type="ECO:0000256" key="2">
    <source>
        <dbReference type="ARBA" id="ARBA00022737"/>
    </source>
</evidence>
<evidence type="ECO:0000256" key="1">
    <source>
        <dbReference type="ARBA" id="ARBA00022448"/>
    </source>
</evidence>
<dbReference type="InterPro" id="IPR050107">
    <property type="entry name" value="ABC_carbohydrate_import_ATPase"/>
</dbReference>
<dbReference type="GO" id="GO:0005524">
    <property type="term" value="F:ATP binding"/>
    <property type="evidence" value="ECO:0007669"/>
    <property type="project" value="UniProtKB-KW"/>
</dbReference>
<dbReference type="EMBL" id="JAWSTH010000096">
    <property type="protein sequence ID" value="MDW5597632.1"/>
    <property type="molecule type" value="Genomic_DNA"/>
</dbReference>
<organism evidence="6 7">
    <name type="scientific">Conexibacter stalactiti</name>
    <dbReference type="NCBI Taxonomy" id="1940611"/>
    <lineage>
        <taxon>Bacteria</taxon>
        <taxon>Bacillati</taxon>
        <taxon>Actinomycetota</taxon>
        <taxon>Thermoleophilia</taxon>
        <taxon>Solirubrobacterales</taxon>
        <taxon>Conexibacteraceae</taxon>
        <taxon>Conexibacter</taxon>
    </lineage>
</organism>
<evidence type="ECO:0000256" key="4">
    <source>
        <dbReference type="ARBA" id="ARBA00022840"/>
    </source>
</evidence>
<dbReference type="CDD" id="cd03216">
    <property type="entry name" value="ABC_Carb_Monos_I"/>
    <property type="match status" value="1"/>
</dbReference>
<feature type="domain" description="ABC transporter" evidence="5">
    <location>
        <begin position="7"/>
        <end position="250"/>
    </location>
</feature>
<keyword evidence="1" id="KW-0813">Transport</keyword>
<dbReference type="Pfam" id="PF00005">
    <property type="entry name" value="ABC_tran"/>
    <property type="match status" value="2"/>
</dbReference>
<dbReference type="Proteomes" id="UP001284601">
    <property type="component" value="Unassembled WGS sequence"/>
</dbReference>
<proteinExistence type="predicted"/>
<keyword evidence="3" id="KW-0547">Nucleotide-binding</keyword>
<name>A0ABU4HWD5_9ACTN</name>
<keyword evidence="4 6" id="KW-0067">ATP-binding</keyword>
<keyword evidence="2" id="KW-0677">Repeat</keyword>
<reference evidence="7" key="1">
    <citation type="submission" date="2023-07" db="EMBL/GenBank/DDBJ databases">
        <title>Conexibacter stalactiti sp. nov., isolated from stalactites in a lava cave and emended description of the genus Conexibacter.</title>
        <authorList>
            <person name="Lee S.D."/>
        </authorList>
    </citation>
    <scope>NUCLEOTIDE SEQUENCE [LARGE SCALE GENOMIC DNA]</scope>
    <source>
        <strain evidence="7">KCTC 39840</strain>
    </source>
</reference>
<keyword evidence="7" id="KW-1185">Reference proteome</keyword>
<dbReference type="InterPro" id="IPR027417">
    <property type="entry name" value="P-loop_NTPase"/>
</dbReference>
<dbReference type="InterPro" id="IPR003439">
    <property type="entry name" value="ABC_transporter-like_ATP-bd"/>
</dbReference>
<dbReference type="PROSITE" id="PS00211">
    <property type="entry name" value="ABC_TRANSPORTER_1"/>
    <property type="match status" value="1"/>
</dbReference>
<dbReference type="Gene3D" id="3.40.50.300">
    <property type="entry name" value="P-loop containing nucleotide triphosphate hydrolases"/>
    <property type="match status" value="2"/>
</dbReference>
<evidence type="ECO:0000313" key="7">
    <source>
        <dbReference type="Proteomes" id="UP001284601"/>
    </source>
</evidence>
<dbReference type="CDD" id="cd03215">
    <property type="entry name" value="ABC_Carb_Monos_II"/>
    <property type="match status" value="1"/>
</dbReference>
<feature type="domain" description="ABC transporter" evidence="5">
    <location>
        <begin position="261"/>
        <end position="505"/>
    </location>
</feature>
<dbReference type="PANTHER" id="PTHR43790:SF9">
    <property type="entry name" value="GALACTOFURANOSE TRANSPORTER ATP-BINDING PROTEIN YTFR"/>
    <property type="match status" value="1"/>
</dbReference>
<reference evidence="6 7" key="2">
    <citation type="submission" date="2023-10" db="EMBL/GenBank/DDBJ databases">
        <authorList>
            <person name="Han X.F."/>
        </authorList>
    </citation>
    <scope>NUCLEOTIDE SEQUENCE [LARGE SCALE GENOMIC DNA]</scope>
    <source>
        <strain evidence="6 7">KCTC 39840</strain>
    </source>
</reference>
<evidence type="ECO:0000256" key="3">
    <source>
        <dbReference type="ARBA" id="ARBA00022741"/>
    </source>
</evidence>
<comment type="caution">
    <text evidence="6">The sequence shown here is derived from an EMBL/GenBank/DDBJ whole genome shotgun (WGS) entry which is preliminary data.</text>
</comment>
<accession>A0ABU4HWD5</accession>
<dbReference type="SMART" id="SM00382">
    <property type="entry name" value="AAA"/>
    <property type="match status" value="2"/>
</dbReference>